<sequence length="97" mass="10481">MTTISDKPVATGNPPACAGVECDDREMIDHAIRWVNSGGGPETEICAHFGVPGRVFYRNVLARLERSTASQRETLGVSSVLAARIAAVARRRIWISS</sequence>
<dbReference type="Proteomes" id="UP001185899">
    <property type="component" value="Unassembled WGS sequence"/>
</dbReference>
<comment type="caution">
    <text evidence="1">The sequence shown here is derived from an EMBL/GenBank/DDBJ whole genome shotgun (WGS) entry which is preliminary data.</text>
</comment>
<keyword evidence="2" id="KW-1185">Reference proteome</keyword>
<dbReference type="RefSeq" id="WP_317547651.1">
    <property type="nucleotide sequence ID" value="NZ_JAWLKE010000002.1"/>
</dbReference>
<evidence type="ECO:0000313" key="1">
    <source>
        <dbReference type="EMBL" id="MDV6230084.1"/>
    </source>
</evidence>
<dbReference type="EMBL" id="JAWLKE010000002">
    <property type="protein sequence ID" value="MDV6230084.1"/>
    <property type="molecule type" value="Genomic_DNA"/>
</dbReference>
<protein>
    <recommendedName>
        <fullName evidence="3">DUF3263 domain-containing protein</fullName>
    </recommendedName>
</protein>
<proteinExistence type="predicted"/>
<organism evidence="1 2">
    <name type="scientific">Rhodococcus cercidiphylli</name>
    <dbReference type="NCBI Taxonomy" id="489916"/>
    <lineage>
        <taxon>Bacteria</taxon>
        <taxon>Bacillati</taxon>
        <taxon>Actinomycetota</taxon>
        <taxon>Actinomycetes</taxon>
        <taxon>Mycobacteriales</taxon>
        <taxon>Nocardiaceae</taxon>
        <taxon>Rhodococcus</taxon>
    </lineage>
</organism>
<accession>A0ABU4AV24</accession>
<reference evidence="1 2" key="1">
    <citation type="submission" date="2023-10" db="EMBL/GenBank/DDBJ databases">
        <title>Development of a sustainable strategy for remediation of hydrocarbon-contaminated territories based on the waste exchange concept.</title>
        <authorList>
            <person name="Krivoruchko A."/>
        </authorList>
    </citation>
    <scope>NUCLEOTIDE SEQUENCE [LARGE SCALE GENOMIC DNA]</scope>
    <source>
        <strain evidence="1 2">IEGM 1322</strain>
    </source>
</reference>
<name>A0ABU4AV24_9NOCA</name>
<evidence type="ECO:0008006" key="3">
    <source>
        <dbReference type="Google" id="ProtNLM"/>
    </source>
</evidence>
<gene>
    <name evidence="1" type="ORF">R3P95_05940</name>
</gene>
<evidence type="ECO:0000313" key="2">
    <source>
        <dbReference type="Proteomes" id="UP001185899"/>
    </source>
</evidence>